<protein>
    <submittedName>
        <fullName evidence="6">LytR family transcriptional attenuator</fullName>
    </submittedName>
</protein>
<evidence type="ECO:0000256" key="1">
    <source>
        <dbReference type="ARBA" id="ARBA00006068"/>
    </source>
</evidence>
<dbReference type="Proteomes" id="UP000317422">
    <property type="component" value="Unassembled WGS sequence"/>
</dbReference>
<evidence type="ECO:0000259" key="4">
    <source>
        <dbReference type="Pfam" id="PF03816"/>
    </source>
</evidence>
<dbReference type="InterPro" id="IPR004474">
    <property type="entry name" value="LytR_CpsA_psr"/>
</dbReference>
<dbReference type="RefSeq" id="WP_141921656.1">
    <property type="nucleotide sequence ID" value="NZ_VFQC01000001.1"/>
</dbReference>
<sequence length="475" mass="49938">MSRKHSPARARSTSRKLSVGGWVAIITTALVICGSLTAYAGYHNISSNLNQENVNTDKFGDRPTKVEGVTNILVVGSDARDGENADYGEAEGERPDTLAIAQLLPEEKSANLVNLPRDSIVAMPACDPVEGKDNKPGQEAHTGMIGEAMNSGGMQCLWKTVEQLTGVHIDHFVSVDFTGFKGMVNSVGGVPMCIPEPVTDEKAGGLELEAGKQTLNGEDALGYVRSRKGQGDGSDLSRIKRQQDFMGAMLKKVTSGDMLTSPTNINDFLASVTESLTTDDELNLSTMSDLAITMREVSMDDITFVTVPNGPHPNDPNRLQWSQPAADELFNALANGQSLAEDDKDSGGDGDGGGGSVEPQEVSAEVINATGITGLAEEVSGGLRERDFRVAGTGNPRGEVPDQTTVYYGDGQKKHAEALADELSTATVESNPALGETVQLVLSSDWDGFQGSGDSGGVPDGVEGKTASDAEVECG</sequence>
<dbReference type="EMBL" id="VFQC01000001">
    <property type="protein sequence ID" value="TQN30396.1"/>
    <property type="molecule type" value="Genomic_DNA"/>
</dbReference>
<dbReference type="Gene3D" id="3.40.630.190">
    <property type="entry name" value="LCP protein"/>
    <property type="match status" value="1"/>
</dbReference>
<feature type="domain" description="Cell envelope-related transcriptional attenuator" evidence="4">
    <location>
        <begin position="94"/>
        <end position="254"/>
    </location>
</feature>
<proteinExistence type="inferred from homology"/>
<evidence type="ECO:0000313" key="6">
    <source>
        <dbReference type="EMBL" id="TQN30396.1"/>
    </source>
</evidence>
<evidence type="ECO:0000313" key="7">
    <source>
        <dbReference type="Proteomes" id="UP000317422"/>
    </source>
</evidence>
<feature type="region of interest" description="Disordered" evidence="2">
    <location>
        <begin position="339"/>
        <end position="359"/>
    </location>
</feature>
<dbReference type="OrthoDB" id="5168236at2"/>
<feature type="compositionally biased region" description="Gly residues" evidence="2">
    <location>
        <begin position="450"/>
        <end position="459"/>
    </location>
</feature>
<feature type="region of interest" description="Disordered" evidence="2">
    <location>
        <begin position="445"/>
        <end position="475"/>
    </location>
</feature>
<feature type="domain" description="LytR/CpsA/Psr regulator C-terminal" evidence="5">
    <location>
        <begin position="362"/>
        <end position="446"/>
    </location>
</feature>
<dbReference type="NCBIfam" id="TIGR00350">
    <property type="entry name" value="lytR_cpsA_psr"/>
    <property type="match status" value="1"/>
</dbReference>
<gene>
    <name evidence="6" type="ORF">FHX37_0273</name>
</gene>
<keyword evidence="3" id="KW-1133">Transmembrane helix</keyword>
<dbReference type="Pfam" id="PF13399">
    <property type="entry name" value="LytR_C"/>
    <property type="match status" value="1"/>
</dbReference>
<name>A0A543NEZ6_9ACTN</name>
<dbReference type="Gene3D" id="3.30.70.2390">
    <property type="match status" value="1"/>
</dbReference>
<accession>A0A543NEZ6</accession>
<evidence type="ECO:0000256" key="2">
    <source>
        <dbReference type="SAM" id="MobiDB-lite"/>
    </source>
</evidence>
<reference evidence="6 7" key="1">
    <citation type="submission" date="2019-06" db="EMBL/GenBank/DDBJ databases">
        <title>Sequencing the genomes of 1000 actinobacteria strains.</title>
        <authorList>
            <person name="Klenk H.-P."/>
        </authorList>
    </citation>
    <scope>NUCLEOTIDE SEQUENCE [LARGE SCALE GENOMIC DNA]</scope>
    <source>
        <strain evidence="6 7">DSM 45015</strain>
    </source>
</reference>
<dbReference type="InterPro" id="IPR027381">
    <property type="entry name" value="LytR/CpsA/Psr_C"/>
</dbReference>
<keyword evidence="3" id="KW-0472">Membrane</keyword>
<dbReference type="PANTHER" id="PTHR33392:SF6">
    <property type="entry name" value="POLYISOPRENYL-TEICHOIC ACID--PEPTIDOGLYCAN TEICHOIC ACID TRANSFERASE TAGU"/>
    <property type="match status" value="1"/>
</dbReference>
<dbReference type="InterPro" id="IPR050922">
    <property type="entry name" value="LytR/CpsA/Psr_CW_biosynth"/>
</dbReference>
<comment type="caution">
    <text evidence="6">The sequence shown here is derived from an EMBL/GenBank/DDBJ whole genome shotgun (WGS) entry which is preliminary data.</text>
</comment>
<evidence type="ECO:0000259" key="5">
    <source>
        <dbReference type="Pfam" id="PF13399"/>
    </source>
</evidence>
<feature type="transmembrane region" description="Helical" evidence="3">
    <location>
        <begin position="21"/>
        <end position="42"/>
    </location>
</feature>
<evidence type="ECO:0000256" key="3">
    <source>
        <dbReference type="SAM" id="Phobius"/>
    </source>
</evidence>
<comment type="similarity">
    <text evidence="1">Belongs to the LytR/CpsA/Psr (LCP) family.</text>
</comment>
<keyword evidence="3" id="KW-0812">Transmembrane</keyword>
<dbReference type="AlphaFoldDB" id="A0A543NEZ6"/>
<dbReference type="PANTHER" id="PTHR33392">
    <property type="entry name" value="POLYISOPRENYL-TEICHOIC ACID--PEPTIDOGLYCAN TEICHOIC ACID TRANSFERASE TAGU"/>
    <property type="match status" value="1"/>
</dbReference>
<dbReference type="Pfam" id="PF03816">
    <property type="entry name" value="LytR_cpsA_psr"/>
    <property type="match status" value="1"/>
</dbReference>
<keyword evidence="7" id="KW-1185">Reference proteome</keyword>
<organism evidence="6 7">
    <name type="scientific">Haloactinospora alba</name>
    <dbReference type="NCBI Taxonomy" id="405555"/>
    <lineage>
        <taxon>Bacteria</taxon>
        <taxon>Bacillati</taxon>
        <taxon>Actinomycetota</taxon>
        <taxon>Actinomycetes</taxon>
        <taxon>Streptosporangiales</taxon>
        <taxon>Nocardiopsidaceae</taxon>
        <taxon>Haloactinospora</taxon>
    </lineage>
</organism>